<protein>
    <submittedName>
        <fullName evidence="3">Vacuolar protein 8</fullName>
    </submittedName>
</protein>
<reference evidence="3 4" key="1">
    <citation type="journal article" date="2017" name="Nat. Ecol. Evol.">
        <title>Scallop genome provides insights into evolution of bilaterian karyotype and development.</title>
        <authorList>
            <person name="Wang S."/>
            <person name="Zhang J."/>
            <person name="Jiao W."/>
            <person name="Li J."/>
            <person name="Xun X."/>
            <person name="Sun Y."/>
            <person name="Guo X."/>
            <person name="Huan P."/>
            <person name="Dong B."/>
            <person name="Zhang L."/>
            <person name="Hu X."/>
            <person name="Sun X."/>
            <person name="Wang J."/>
            <person name="Zhao C."/>
            <person name="Wang Y."/>
            <person name="Wang D."/>
            <person name="Huang X."/>
            <person name="Wang R."/>
            <person name="Lv J."/>
            <person name="Li Y."/>
            <person name="Zhang Z."/>
            <person name="Liu B."/>
            <person name="Lu W."/>
            <person name="Hui Y."/>
            <person name="Liang J."/>
            <person name="Zhou Z."/>
            <person name="Hou R."/>
            <person name="Li X."/>
            <person name="Liu Y."/>
            <person name="Li H."/>
            <person name="Ning X."/>
            <person name="Lin Y."/>
            <person name="Zhao L."/>
            <person name="Xing Q."/>
            <person name="Dou J."/>
            <person name="Li Y."/>
            <person name="Mao J."/>
            <person name="Guo H."/>
            <person name="Dou H."/>
            <person name="Li T."/>
            <person name="Mu C."/>
            <person name="Jiang W."/>
            <person name="Fu Q."/>
            <person name="Fu X."/>
            <person name="Miao Y."/>
            <person name="Liu J."/>
            <person name="Yu Q."/>
            <person name="Li R."/>
            <person name="Liao H."/>
            <person name="Li X."/>
            <person name="Kong Y."/>
            <person name="Jiang Z."/>
            <person name="Chourrout D."/>
            <person name="Li R."/>
            <person name="Bao Z."/>
        </authorList>
    </citation>
    <scope>NUCLEOTIDE SEQUENCE [LARGE SCALE GENOMIC DNA]</scope>
    <source>
        <strain evidence="3 4">PY_sf001</strain>
    </source>
</reference>
<dbReference type="SMART" id="SM00185">
    <property type="entry name" value="ARM"/>
    <property type="match status" value="1"/>
</dbReference>
<dbReference type="Gene3D" id="3.40.50.10140">
    <property type="entry name" value="Toll/interleukin-1 receptor homology (TIR) domain"/>
    <property type="match status" value="1"/>
</dbReference>
<dbReference type="OrthoDB" id="2148946at2759"/>
<gene>
    <name evidence="3" type="ORF">KP79_PYT22612</name>
</gene>
<dbReference type="Pfam" id="PF13676">
    <property type="entry name" value="TIR_2"/>
    <property type="match status" value="1"/>
</dbReference>
<comment type="caution">
    <text evidence="3">The sequence shown here is derived from an EMBL/GenBank/DDBJ whole genome shotgun (WGS) entry which is preliminary data.</text>
</comment>
<dbReference type="InterPro" id="IPR011989">
    <property type="entry name" value="ARM-like"/>
</dbReference>
<dbReference type="EMBL" id="NEDP02003952">
    <property type="protein sequence ID" value="OWF47328.1"/>
    <property type="molecule type" value="Genomic_DNA"/>
</dbReference>
<name>A0A210QF19_MIZYE</name>
<dbReference type="InterPro" id="IPR016024">
    <property type="entry name" value="ARM-type_fold"/>
</dbReference>
<feature type="region of interest" description="Disordered" evidence="1">
    <location>
        <begin position="77"/>
        <end position="109"/>
    </location>
</feature>
<evidence type="ECO:0000313" key="3">
    <source>
        <dbReference type="EMBL" id="OWF47328.1"/>
    </source>
</evidence>
<dbReference type="InterPro" id="IPR000225">
    <property type="entry name" value="Armadillo"/>
</dbReference>
<accession>A0A210QF19</accession>
<dbReference type="AlphaFoldDB" id="A0A210QF19"/>
<proteinExistence type="predicted"/>
<dbReference type="GO" id="GO:0007165">
    <property type="term" value="P:signal transduction"/>
    <property type="evidence" value="ECO:0007669"/>
    <property type="project" value="InterPro"/>
</dbReference>
<keyword evidence="4" id="KW-1185">Reference proteome</keyword>
<evidence type="ECO:0000256" key="1">
    <source>
        <dbReference type="SAM" id="MobiDB-lite"/>
    </source>
</evidence>
<organism evidence="3 4">
    <name type="scientific">Mizuhopecten yessoensis</name>
    <name type="common">Japanese scallop</name>
    <name type="synonym">Patinopecten yessoensis</name>
    <dbReference type="NCBI Taxonomy" id="6573"/>
    <lineage>
        <taxon>Eukaryota</taxon>
        <taxon>Metazoa</taxon>
        <taxon>Spiralia</taxon>
        <taxon>Lophotrochozoa</taxon>
        <taxon>Mollusca</taxon>
        <taxon>Bivalvia</taxon>
        <taxon>Autobranchia</taxon>
        <taxon>Pteriomorphia</taxon>
        <taxon>Pectinida</taxon>
        <taxon>Pectinoidea</taxon>
        <taxon>Pectinidae</taxon>
        <taxon>Mizuhopecten</taxon>
    </lineage>
</organism>
<dbReference type="PANTHER" id="PTHR46270">
    <property type="entry name" value="ARMADILLO-TYPE FOLD-RELATED"/>
    <property type="match status" value="1"/>
</dbReference>
<dbReference type="InterPro" id="IPR000157">
    <property type="entry name" value="TIR_dom"/>
</dbReference>
<feature type="compositionally biased region" description="Polar residues" evidence="1">
    <location>
        <begin position="81"/>
        <end position="109"/>
    </location>
</feature>
<evidence type="ECO:0000259" key="2">
    <source>
        <dbReference type="SMART" id="SM00255"/>
    </source>
</evidence>
<feature type="domain" description="TIR" evidence="2">
    <location>
        <begin position="468"/>
        <end position="597"/>
    </location>
</feature>
<evidence type="ECO:0000313" key="4">
    <source>
        <dbReference type="Proteomes" id="UP000242188"/>
    </source>
</evidence>
<dbReference type="SMART" id="SM00255">
    <property type="entry name" value="TIR"/>
    <property type="match status" value="1"/>
</dbReference>
<sequence>MMLSRSQLKDIKHKALEVEKEILDDEVCKFLSDRHPVKEKPRKIPLLLSHWDSIDMTCKLDGPLSLQDSLNGSIQMMDVDTGQSNSPSKSPFETSANQRSAAHSPATANADSAHMMNGDLNIDELANVKNLKESEVLVRTKEIVKVLAGLDTYENGLGMKLVKSLGDTYWGYRPHRKKIGDSMAEAGFGEVAMKMLKSLNAKGIFKTDSIWFPAYYTLNTLWNFTDASLRLAKTVAESDGVRFFTVNCSHEPFLTNLDNKNVYYIVKSSMSIIHNIARNPDVIHFFKENKTTDVMLKFVRSYEEHEMLKIMAMLTLSHIVEEEENDKLMDDTGSIEGTIKYIDKAIEDERRRYRGFTPQELMDGLGKLAVNDNNKKKIVEAGALPVFMKMLKSDSAEEQTVTARAIWTLSFDKEVSQKIVEHPDMMTSLEKLRESSDSDVRKNVNGALFVLKGENDVSRRPRSGKKNKGHVFISYSWNEKEIVLKIRERLKAEGVEVWIDIERMGGSTLTAMAEAVENAAVVLLCMSEKYKQSPNCRLEAEYTFQLRKDYIPLMMQKKYRPDGWLGAILGAKLYFDFSGKYPFEKPWNGLQKELRGIGRLSTPSATPGKDVTDGPIMATSACTAASSPGSLSTSSHAHKMTTEDVGNWLCQVKLDGCVPSLAQFDGKLLVQLQRMKVEAPEFYYASLEKKLNMNLVEILTFTEALDKL</sequence>
<dbReference type="SUPFAM" id="SSF48371">
    <property type="entry name" value="ARM repeat"/>
    <property type="match status" value="1"/>
</dbReference>
<dbReference type="Gene3D" id="1.25.10.10">
    <property type="entry name" value="Leucine-rich Repeat Variant"/>
    <property type="match status" value="1"/>
</dbReference>
<dbReference type="SUPFAM" id="SSF52200">
    <property type="entry name" value="Toll/Interleukin receptor TIR domain"/>
    <property type="match status" value="1"/>
</dbReference>
<dbReference type="Proteomes" id="UP000242188">
    <property type="component" value="Unassembled WGS sequence"/>
</dbReference>
<dbReference type="PANTHER" id="PTHR46270:SF2">
    <property type="entry name" value="TIR DOMAIN-CONTAINING PROTEIN"/>
    <property type="match status" value="1"/>
</dbReference>
<dbReference type="Pfam" id="PF00514">
    <property type="entry name" value="Arm"/>
    <property type="match status" value="1"/>
</dbReference>
<dbReference type="InterPro" id="IPR035897">
    <property type="entry name" value="Toll_tir_struct_dom_sf"/>
</dbReference>